<keyword evidence="3" id="KW-1185">Reference proteome</keyword>
<dbReference type="EMBL" id="BQNB010017418">
    <property type="protein sequence ID" value="GJT62945.1"/>
    <property type="molecule type" value="Genomic_DNA"/>
</dbReference>
<feature type="compositionally biased region" description="Basic and acidic residues" evidence="1">
    <location>
        <begin position="232"/>
        <end position="252"/>
    </location>
</feature>
<comment type="caution">
    <text evidence="2">The sequence shown here is derived from an EMBL/GenBank/DDBJ whole genome shotgun (WGS) entry which is preliminary data.</text>
</comment>
<feature type="compositionally biased region" description="Acidic residues" evidence="1">
    <location>
        <begin position="204"/>
        <end position="231"/>
    </location>
</feature>
<dbReference type="Proteomes" id="UP001151760">
    <property type="component" value="Unassembled WGS sequence"/>
</dbReference>
<reference evidence="2" key="1">
    <citation type="journal article" date="2022" name="Int. J. Mol. Sci.">
        <title>Draft Genome of Tanacetum Coccineum: Genomic Comparison of Closely Related Tanacetum-Family Plants.</title>
        <authorList>
            <person name="Yamashiro T."/>
            <person name="Shiraishi A."/>
            <person name="Nakayama K."/>
            <person name="Satake H."/>
        </authorList>
    </citation>
    <scope>NUCLEOTIDE SEQUENCE</scope>
</reference>
<protein>
    <submittedName>
        <fullName evidence="2">Uncharacterized protein</fullName>
    </submittedName>
</protein>
<gene>
    <name evidence="2" type="ORF">Tco_1006478</name>
</gene>
<sequence length="479" mass="54059">MNSKEPICQVIALRAWKTVLDFDICPRVQGVDFAEVPDDETTLTFLLNLVTIETKRIKQSESYQIFIKYSTSQIPPKNSRGKGSQRKKTTDTFEADVDVSEESNSEPARKQTCNRRVIKKKVTISADDNIIPEPDIALERRPSCIAFIDTSSVSKNKSYDPSQKLKGVQTLTPEEQLAFDRIKALKESKKTSRIQPGTGGSSEGIDDYDDYDDNDDNDDDDDDNDDDDDDKSIDLEKTNDEETDDEFVHSEENVQDDDKESNVKETDDELVLADEQVNNNEDEEMTNAEDADTRNVLTPIPETPSVAHAITLLPPPTVSSISHLKEADNTTTLCALFISEIPSTVNTYLGSSMGDALQKVLHKHMKELIQKYPVRASWPTKEMNMRHGKECTKRKPLPVLTSPLSSSFSKQQSQEPVEKPVFEMASYDIEQTVDDMANDVDQPPDNSTQAKDKSLKKDWFTQPPRPLTPDPEWNKRQFV</sequence>
<feature type="region of interest" description="Disordered" evidence="1">
    <location>
        <begin position="75"/>
        <end position="112"/>
    </location>
</feature>
<feature type="region of interest" description="Disordered" evidence="1">
    <location>
        <begin position="187"/>
        <end position="269"/>
    </location>
</feature>
<reference evidence="2" key="2">
    <citation type="submission" date="2022-01" db="EMBL/GenBank/DDBJ databases">
        <authorList>
            <person name="Yamashiro T."/>
            <person name="Shiraishi A."/>
            <person name="Satake H."/>
            <person name="Nakayama K."/>
        </authorList>
    </citation>
    <scope>NUCLEOTIDE SEQUENCE</scope>
</reference>
<feature type="compositionally biased region" description="Acidic residues" evidence="1">
    <location>
        <begin position="93"/>
        <end position="104"/>
    </location>
</feature>
<organism evidence="2 3">
    <name type="scientific">Tanacetum coccineum</name>
    <dbReference type="NCBI Taxonomy" id="301880"/>
    <lineage>
        <taxon>Eukaryota</taxon>
        <taxon>Viridiplantae</taxon>
        <taxon>Streptophyta</taxon>
        <taxon>Embryophyta</taxon>
        <taxon>Tracheophyta</taxon>
        <taxon>Spermatophyta</taxon>
        <taxon>Magnoliopsida</taxon>
        <taxon>eudicotyledons</taxon>
        <taxon>Gunneridae</taxon>
        <taxon>Pentapetalae</taxon>
        <taxon>asterids</taxon>
        <taxon>campanulids</taxon>
        <taxon>Asterales</taxon>
        <taxon>Asteraceae</taxon>
        <taxon>Asteroideae</taxon>
        <taxon>Anthemideae</taxon>
        <taxon>Anthemidinae</taxon>
        <taxon>Tanacetum</taxon>
    </lineage>
</organism>
<accession>A0ABQ5FHU9</accession>
<feature type="region of interest" description="Disordered" evidence="1">
    <location>
        <begin position="432"/>
        <end position="479"/>
    </location>
</feature>
<feature type="compositionally biased region" description="Low complexity" evidence="1">
    <location>
        <begin position="397"/>
        <end position="414"/>
    </location>
</feature>
<name>A0ABQ5FHU9_9ASTR</name>
<evidence type="ECO:0000313" key="3">
    <source>
        <dbReference type="Proteomes" id="UP001151760"/>
    </source>
</evidence>
<feature type="compositionally biased region" description="Basic and acidic residues" evidence="1">
    <location>
        <begin position="450"/>
        <end position="459"/>
    </location>
</feature>
<feature type="region of interest" description="Disordered" evidence="1">
    <location>
        <begin position="396"/>
        <end position="419"/>
    </location>
</feature>
<evidence type="ECO:0000313" key="2">
    <source>
        <dbReference type="EMBL" id="GJT62945.1"/>
    </source>
</evidence>
<evidence type="ECO:0000256" key="1">
    <source>
        <dbReference type="SAM" id="MobiDB-lite"/>
    </source>
</evidence>
<proteinExistence type="predicted"/>